<sequence length="531" mass="59119">MKHYSSPAFLPLLLLLIVLSPLSSVVGLLRPPPKLPSISVEKLIRDLNLFPKEPINIIRDSNEDNLPFLAAPKIVERRFKFPSLIDPSGVSVEELGHHAGYYQIQHSHAARMFYFFFKSRNSTEDPVVIWLTGGPGCSSEMALFYENGPFTIANNLSLVRNEYGWDKVSNILYVDQPIGTGFSYSSDRRDIRHNEKGVSDDLYDFLQVDLEGPGRILHSPSPDPVPIWPKAFFKKHPDLAQNDFYITGESYAGHYIPAFAARVHQGNIAKEGVHVNLKGFAIGNGLTDPAIQYGAYADYALDMGIITQSEHDRINKVLPLCESAIKLCGTDGTISCMAAYVVCNTIFSSIIARAGDVNYYDIRKKCEGSLCYDFSNLEKFLNQKSVRETLGVGDIEFVPCSSTVYQAMLMDWMRNLEVGIPALLEDGIKLLVYAGEYDLICNWLGNSRWVHAMEWSGQKEFVASPEAPFEVDGSEAGLLTSHGPLSFLKVHDAGHMVPMDQPKASLEMLKRWMQGSLSQMTSDSEVLVSSI</sequence>
<keyword evidence="3" id="KW-0964">Secreted</keyword>
<dbReference type="GO" id="GO:0005576">
    <property type="term" value="C:extracellular region"/>
    <property type="evidence" value="ECO:0007669"/>
    <property type="project" value="UniProtKB-SubCell"/>
</dbReference>
<keyword evidence="5 8" id="KW-0645">Protease</keyword>
<protein>
    <recommendedName>
        <fullName evidence="8">Carboxypeptidase</fullName>
        <ecNumber evidence="8">3.4.16.-</ecNumber>
    </recommendedName>
</protein>
<evidence type="ECO:0000256" key="3">
    <source>
        <dbReference type="ARBA" id="ARBA00022525"/>
    </source>
</evidence>
<dbReference type="EC" id="3.4.16.-" evidence="8"/>
<dbReference type="AlphaFoldDB" id="A0AAV6YGQ1"/>
<evidence type="ECO:0000256" key="8">
    <source>
        <dbReference type="RuleBase" id="RU361156"/>
    </source>
</evidence>
<evidence type="ECO:0000256" key="6">
    <source>
        <dbReference type="ARBA" id="ARBA00022801"/>
    </source>
</evidence>
<evidence type="ECO:0000256" key="7">
    <source>
        <dbReference type="ARBA" id="ARBA00023180"/>
    </source>
</evidence>
<feature type="signal peptide" evidence="8">
    <location>
        <begin position="1"/>
        <end position="27"/>
    </location>
</feature>
<comment type="similarity">
    <text evidence="2 8">Belongs to the peptidase S10 family.</text>
</comment>
<dbReference type="Gene3D" id="3.40.50.1820">
    <property type="entry name" value="alpha/beta hydrolase"/>
    <property type="match status" value="1"/>
</dbReference>
<dbReference type="GO" id="GO:0004185">
    <property type="term" value="F:serine-type carboxypeptidase activity"/>
    <property type="evidence" value="ECO:0007669"/>
    <property type="project" value="UniProtKB-UniRule"/>
</dbReference>
<evidence type="ECO:0000256" key="2">
    <source>
        <dbReference type="ARBA" id="ARBA00009431"/>
    </source>
</evidence>
<keyword evidence="4 8" id="KW-0121">Carboxypeptidase</keyword>
<name>A0AAV6YGQ1_9LAMI</name>
<keyword evidence="10" id="KW-1185">Reference proteome</keyword>
<dbReference type="InterPro" id="IPR001563">
    <property type="entry name" value="Peptidase_S10"/>
</dbReference>
<dbReference type="PROSITE" id="PS00560">
    <property type="entry name" value="CARBOXYPEPT_SER_HIS"/>
    <property type="match status" value="1"/>
</dbReference>
<dbReference type="InterPro" id="IPR033124">
    <property type="entry name" value="Ser_caboxypep_his_AS"/>
</dbReference>
<dbReference type="PANTHER" id="PTHR11802">
    <property type="entry name" value="SERINE PROTEASE FAMILY S10 SERINE CARBOXYPEPTIDASE"/>
    <property type="match status" value="1"/>
</dbReference>
<evidence type="ECO:0000256" key="1">
    <source>
        <dbReference type="ARBA" id="ARBA00004613"/>
    </source>
</evidence>
<feature type="chain" id="PRO_5043098176" description="Carboxypeptidase" evidence="8">
    <location>
        <begin position="28"/>
        <end position="531"/>
    </location>
</feature>
<dbReference type="PANTHER" id="PTHR11802:SF446">
    <property type="entry name" value="SERINE CARBOXYPEPTIDASE-LIKE 49"/>
    <property type="match status" value="1"/>
</dbReference>
<dbReference type="GO" id="GO:0005773">
    <property type="term" value="C:vacuole"/>
    <property type="evidence" value="ECO:0007669"/>
    <property type="project" value="TreeGrafter"/>
</dbReference>
<dbReference type="PROSITE" id="PS00131">
    <property type="entry name" value="CARBOXYPEPT_SER_SER"/>
    <property type="match status" value="1"/>
</dbReference>
<reference evidence="9" key="1">
    <citation type="submission" date="2019-10" db="EMBL/GenBank/DDBJ databases">
        <authorList>
            <person name="Zhang R."/>
            <person name="Pan Y."/>
            <person name="Wang J."/>
            <person name="Ma R."/>
            <person name="Yu S."/>
        </authorList>
    </citation>
    <scope>NUCLEOTIDE SEQUENCE</scope>
    <source>
        <strain evidence="9">LA-IB0</strain>
        <tissue evidence="9">Leaf</tissue>
    </source>
</reference>
<organism evidence="9 10">
    <name type="scientific">Buddleja alternifolia</name>
    <dbReference type="NCBI Taxonomy" id="168488"/>
    <lineage>
        <taxon>Eukaryota</taxon>
        <taxon>Viridiplantae</taxon>
        <taxon>Streptophyta</taxon>
        <taxon>Embryophyta</taxon>
        <taxon>Tracheophyta</taxon>
        <taxon>Spermatophyta</taxon>
        <taxon>Magnoliopsida</taxon>
        <taxon>eudicotyledons</taxon>
        <taxon>Gunneridae</taxon>
        <taxon>Pentapetalae</taxon>
        <taxon>asterids</taxon>
        <taxon>lamiids</taxon>
        <taxon>Lamiales</taxon>
        <taxon>Scrophulariaceae</taxon>
        <taxon>Buddlejeae</taxon>
        <taxon>Buddleja</taxon>
    </lineage>
</organism>
<evidence type="ECO:0000313" key="9">
    <source>
        <dbReference type="EMBL" id="KAG8390585.1"/>
    </source>
</evidence>
<proteinExistence type="inferred from homology"/>
<evidence type="ECO:0000256" key="5">
    <source>
        <dbReference type="ARBA" id="ARBA00022670"/>
    </source>
</evidence>
<dbReference type="SUPFAM" id="SSF53474">
    <property type="entry name" value="alpha/beta-Hydrolases"/>
    <property type="match status" value="1"/>
</dbReference>
<dbReference type="GO" id="GO:0006508">
    <property type="term" value="P:proteolysis"/>
    <property type="evidence" value="ECO:0007669"/>
    <property type="project" value="UniProtKB-KW"/>
</dbReference>
<dbReference type="InterPro" id="IPR029058">
    <property type="entry name" value="AB_hydrolase_fold"/>
</dbReference>
<keyword evidence="7" id="KW-0325">Glycoprotein</keyword>
<dbReference type="Pfam" id="PF00450">
    <property type="entry name" value="Peptidase_S10"/>
    <property type="match status" value="2"/>
</dbReference>
<dbReference type="InterPro" id="IPR018202">
    <property type="entry name" value="Ser_caboxypep_ser_AS"/>
</dbReference>
<gene>
    <name evidence="9" type="ORF">BUALT_Bualt01G0098900</name>
</gene>
<dbReference type="Proteomes" id="UP000826271">
    <property type="component" value="Unassembled WGS sequence"/>
</dbReference>
<dbReference type="PRINTS" id="PR00724">
    <property type="entry name" value="CRBOXYPTASEC"/>
</dbReference>
<evidence type="ECO:0000313" key="10">
    <source>
        <dbReference type="Proteomes" id="UP000826271"/>
    </source>
</evidence>
<keyword evidence="6 8" id="KW-0378">Hydrolase</keyword>
<dbReference type="EMBL" id="WHWC01000001">
    <property type="protein sequence ID" value="KAG8390585.1"/>
    <property type="molecule type" value="Genomic_DNA"/>
</dbReference>
<accession>A0AAV6YGQ1</accession>
<evidence type="ECO:0000256" key="4">
    <source>
        <dbReference type="ARBA" id="ARBA00022645"/>
    </source>
</evidence>
<comment type="subcellular location">
    <subcellularLocation>
        <location evidence="1">Secreted</location>
    </subcellularLocation>
</comment>
<keyword evidence="8" id="KW-0732">Signal</keyword>
<dbReference type="FunFam" id="3.40.50.1820:FF:001148">
    <property type="entry name" value="Carboxypeptidase"/>
    <property type="match status" value="1"/>
</dbReference>
<comment type="caution">
    <text evidence="9">The sequence shown here is derived from an EMBL/GenBank/DDBJ whole genome shotgun (WGS) entry which is preliminary data.</text>
</comment>